<evidence type="ECO:0000313" key="8">
    <source>
        <dbReference type="EMBL" id="NNF05529.1"/>
    </source>
</evidence>
<evidence type="ECO:0000259" key="7">
    <source>
        <dbReference type="PROSITE" id="PS50109"/>
    </source>
</evidence>
<dbReference type="PANTHER" id="PTHR43711">
    <property type="entry name" value="TWO-COMPONENT HISTIDINE KINASE"/>
    <property type="match status" value="1"/>
</dbReference>
<dbReference type="InterPro" id="IPR036097">
    <property type="entry name" value="HisK_dim/P_sf"/>
</dbReference>
<dbReference type="PANTHER" id="PTHR43711:SF28">
    <property type="entry name" value="SENSOR HISTIDINE KINASE YXDK"/>
    <property type="match status" value="1"/>
</dbReference>
<evidence type="ECO:0000256" key="5">
    <source>
        <dbReference type="ARBA" id="ARBA00022777"/>
    </source>
</evidence>
<dbReference type="Pfam" id="PF02518">
    <property type="entry name" value="HATPase_c"/>
    <property type="match status" value="1"/>
</dbReference>
<protein>
    <recommendedName>
        <fullName evidence="2">histidine kinase</fullName>
        <ecNumber evidence="2">2.7.13.3</ecNumber>
    </recommendedName>
</protein>
<sequence length="565" mass="61310">MRTPGRSWLVLGGCVLAVTVALAWVTVVMLGLERDELRATTAARHQEAQQSALWRMDSWLSVFLGREAARPYSDYLPFTKDQTNSLSPLLAFESDYIPLHFQLTANGVTSPQAPGSIPSRFELPLSSVELALKQQKLDSLAEYLDLERVRTTVELAESLPTTKLATLAMAPETLPAEEHTEYEARAMCSVPPAPGSAWADGIQVDVGPLIPMWISNSEDKGNDQLVFVRRVGIGEDKLFQGFFVDWPKLGETLLNQVGDLLADAALVRVLPQSSEVHPDQRYLANVPVALVAPKPDPPTPAALTPARTTLGIAWLLAIVASLAVGITLHKSVELSERRQRFVSAVTHELRTPLTTFKMYSEMLADGMVPKEEQRQQYLETLKDESGRLSAMVENVLTHARLEQSNGAQPLEPLTLDALLARVTPPLYRQAEASGFQLDLQCDPPGDLSLKVDAESIGQVLSNLVDNAGKYGRNGTASAVNLTVQQDNGSLILKVRDHGPGVSETVAKSIFSAFDRGDRDPTDPNPGIGLGLSISRGLARDMGGDVTLERNGGEGACFRLEVPLSS</sequence>
<dbReference type="SMART" id="SM00388">
    <property type="entry name" value="HisKA"/>
    <property type="match status" value="1"/>
</dbReference>
<dbReference type="InterPro" id="IPR003661">
    <property type="entry name" value="HisK_dim/P_dom"/>
</dbReference>
<gene>
    <name evidence="8" type="ORF">HKN21_02095</name>
</gene>
<dbReference type="SUPFAM" id="SSF55874">
    <property type="entry name" value="ATPase domain of HSP90 chaperone/DNA topoisomerase II/histidine kinase"/>
    <property type="match status" value="1"/>
</dbReference>
<organism evidence="8 9">
    <name type="scientific">Eiseniibacteriota bacterium</name>
    <dbReference type="NCBI Taxonomy" id="2212470"/>
    <lineage>
        <taxon>Bacteria</taxon>
        <taxon>Candidatus Eiseniibacteriota</taxon>
    </lineage>
</organism>
<evidence type="ECO:0000256" key="2">
    <source>
        <dbReference type="ARBA" id="ARBA00012438"/>
    </source>
</evidence>
<dbReference type="InterPro" id="IPR036890">
    <property type="entry name" value="HATPase_C_sf"/>
</dbReference>
<dbReference type="InterPro" id="IPR003594">
    <property type="entry name" value="HATPase_dom"/>
</dbReference>
<keyword evidence="6" id="KW-0902">Two-component regulatory system</keyword>
<dbReference type="GO" id="GO:0000155">
    <property type="term" value="F:phosphorelay sensor kinase activity"/>
    <property type="evidence" value="ECO:0007669"/>
    <property type="project" value="InterPro"/>
</dbReference>
<dbReference type="Pfam" id="PF00512">
    <property type="entry name" value="HisKA"/>
    <property type="match status" value="1"/>
</dbReference>
<dbReference type="CDD" id="cd00082">
    <property type="entry name" value="HisKA"/>
    <property type="match status" value="1"/>
</dbReference>
<comment type="caution">
    <text evidence="8">The sequence shown here is derived from an EMBL/GenBank/DDBJ whole genome shotgun (WGS) entry which is preliminary data.</text>
</comment>
<proteinExistence type="predicted"/>
<dbReference type="InterPro" id="IPR004358">
    <property type="entry name" value="Sig_transdc_His_kin-like_C"/>
</dbReference>
<evidence type="ECO:0000256" key="6">
    <source>
        <dbReference type="ARBA" id="ARBA00023012"/>
    </source>
</evidence>
<evidence type="ECO:0000256" key="1">
    <source>
        <dbReference type="ARBA" id="ARBA00000085"/>
    </source>
</evidence>
<dbReference type="InterPro" id="IPR005467">
    <property type="entry name" value="His_kinase_dom"/>
</dbReference>
<dbReference type="SUPFAM" id="SSF47384">
    <property type="entry name" value="Homodimeric domain of signal transducing histidine kinase"/>
    <property type="match status" value="1"/>
</dbReference>
<evidence type="ECO:0000313" key="9">
    <source>
        <dbReference type="Proteomes" id="UP000547674"/>
    </source>
</evidence>
<dbReference type="AlphaFoldDB" id="A0A7Y2E934"/>
<accession>A0A7Y2E934</accession>
<evidence type="ECO:0000256" key="4">
    <source>
        <dbReference type="ARBA" id="ARBA00022679"/>
    </source>
</evidence>
<feature type="domain" description="Histidine kinase" evidence="7">
    <location>
        <begin position="344"/>
        <end position="565"/>
    </location>
</feature>
<keyword evidence="3" id="KW-0597">Phosphoprotein</keyword>
<reference evidence="8 9" key="1">
    <citation type="submission" date="2020-03" db="EMBL/GenBank/DDBJ databases">
        <title>Metabolic flexibility allows generalist bacteria to become dominant in a frequently disturbed ecosystem.</title>
        <authorList>
            <person name="Chen Y.-J."/>
            <person name="Leung P.M."/>
            <person name="Bay S.K."/>
            <person name="Hugenholtz P."/>
            <person name="Kessler A.J."/>
            <person name="Shelley G."/>
            <person name="Waite D.W."/>
            <person name="Cook P.L."/>
            <person name="Greening C."/>
        </authorList>
    </citation>
    <scope>NUCLEOTIDE SEQUENCE [LARGE SCALE GENOMIC DNA]</scope>
    <source>
        <strain evidence="8">SS_bin_28</strain>
    </source>
</reference>
<dbReference type="Gene3D" id="1.10.287.130">
    <property type="match status" value="1"/>
</dbReference>
<dbReference type="EMBL" id="JABDJR010000070">
    <property type="protein sequence ID" value="NNF05529.1"/>
    <property type="molecule type" value="Genomic_DNA"/>
</dbReference>
<comment type="catalytic activity">
    <reaction evidence="1">
        <text>ATP + protein L-histidine = ADP + protein N-phospho-L-histidine.</text>
        <dbReference type="EC" id="2.7.13.3"/>
    </reaction>
</comment>
<keyword evidence="5 8" id="KW-0418">Kinase</keyword>
<dbReference type="PRINTS" id="PR00344">
    <property type="entry name" value="BCTRLSENSOR"/>
</dbReference>
<keyword evidence="4" id="KW-0808">Transferase</keyword>
<dbReference type="Gene3D" id="3.30.565.10">
    <property type="entry name" value="Histidine kinase-like ATPase, C-terminal domain"/>
    <property type="match status" value="1"/>
</dbReference>
<name>A0A7Y2E934_UNCEI</name>
<dbReference type="SMART" id="SM00387">
    <property type="entry name" value="HATPase_c"/>
    <property type="match status" value="1"/>
</dbReference>
<evidence type="ECO:0000256" key="3">
    <source>
        <dbReference type="ARBA" id="ARBA00022553"/>
    </source>
</evidence>
<dbReference type="InterPro" id="IPR050736">
    <property type="entry name" value="Sensor_HK_Regulatory"/>
</dbReference>
<dbReference type="Proteomes" id="UP000547674">
    <property type="component" value="Unassembled WGS sequence"/>
</dbReference>
<dbReference type="PROSITE" id="PS50109">
    <property type="entry name" value="HIS_KIN"/>
    <property type="match status" value="1"/>
</dbReference>
<dbReference type="FunFam" id="1.10.287.130:FF:000001">
    <property type="entry name" value="Two-component sensor histidine kinase"/>
    <property type="match status" value="1"/>
</dbReference>
<dbReference type="EC" id="2.7.13.3" evidence="2"/>